<organism evidence="13 14">
    <name type="scientific">Homo sapiens</name>
    <name type="common">Human</name>
    <dbReference type="NCBI Taxonomy" id="9606"/>
    <lineage>
        <taxon>Eukaryota</taxon>
        <taxon>Metazoa</taxon>
        <taxon>Chordata</taxon>
        <taxon>Craniata</taxon>
        <taxon>Vertebrata</taxon>
        <taxon>Euteleostomi</taxon>
        <taxon>Mammalia</taxon>
        <taxon>Eutheria</taxon>
        <taxon>Euarchontoglires</taxon>
        <taxon>Primates</taxon>
        <taxon>Haplorrhini</taxon>
        <taxon>Catarrhini</taxon>
        <taxon>Hominidae</taxon>
        <taxon>Homo</taxon>
    </lineage>
</organism>
<dbReference type="InterPro" id="IPR013155">
    <property type="entry name" value="M/V/L/I-tRNA-synth_anticd-bd"/>
</dbReference>
<evidence type="ECO:0000259" key="12">
    <source>
        <dbReference type="Pfam" id="PF24810"/>
    </source>
</evidence>
<dbReference type="OrthoDB" id="10249672at2759"/>
<evidence type="ECO:0007829" key="16">
    <source>
        <dbReference type="ProteomicsDB" id="A0A6I8PS05"/>
    </source>
</evidence>
<evidence type="ECO:0000256" key="4">
    <source>
        <dbReference type="ARBA" id="ARBA00022741"/>
    </source>
</evidence>
<dbReference type="GO" id="GO:0005829">
    <property type="term" value="C:cytosol"/>
    <property type="evidence" value="ECO:0000314"/>
    <property type="project" value="HPA"/>
</dbReference>
<dbReference type="CDD" id="cd07959">
    <property type="entry name" value="Anticodon_Ia_Leu_AEc"/>
    <property type="match status" value="1"/>
</dbReference>
<reference evidence="13 14" key="1">
    <citation type="journal article" date="2001" name="Nature">
        <title>Initial sequencing and analysis of the human genome.</title>
        <authorList>
            <consortium name="International Human Genome Sequencing Consortium"/>
            <person name="Lander E.S."/>
            <person name="Linton L.M."/>
            <person name="Birren B."/>
            <person name="Nusbaum C."/>
            <person name="Zody M.C."/>
            <person name="Baldwin J."/>
            <person name="Devon K."/>
            <person name="Dewar K."/>
            <person name="Doyle M."/>
            <person name="FitzHugh W."/>
            <person name="Funke R."/>
            <person name="Gage D."/>
            <person name="Harris K."/>
            <person name="Heaford A."/>
            <person name="Howland J."/>
            <person name="Kann L."/>
            <person name="Lehoczky J."/>
            <person name="LeVine R."/>
            <person name="McEwan P."/>
            <person name="McKernan K."/>
            <person name="Meldrim J."/>
            <person name="Mesirov J.P."/>
            <person name="Miranda C."/>
            <person name="Morris W."/>
            <person name="Naylor J."/>
            <person name="Raymond C."/>
            <person name="Rosetti M."/>
            <person name="Santos R."/>
            <person name="Sheridan A."/>
            <person name="Sougnez C."/>
            <person name="Stange-Thomann N."/>
            <person name="Stojanovic N."/>
            <person name="Subramanian A."/>
            <person name="Wyman D."/>
            <person name="Rogers J."/>
            <person name="Sulston J."/>
            <person name="Ainscough R."/>
            <person name="Beck S."/>
            <person name="Bentley D."/>
            <person name="Burton J."/>
            <person name="Clee C."/>
            <person name="Carter N."/>
            <person name="Coulson A."/>
            <person name="Deadman R."/>
            <person name="Deloukas P."/>
            <person name="Dunham A."/>
            <person name="Dunham I."/>
            <person name="Durbin R."/>
            <person name="French L."/>
            <person name="Grafham D."/>
            <person name="Gregory S."/>
            <person name="Hubbard T."/>
            <person name="Humphray S."/>
            <person name="Hunt A."/>
            <person name="Jones M."/>
            <person name="Lloyd C."/>
            <person name="McMurray A."/>
            <person name="Matthews L."/>
            <person name="Mercer S."/>
            <person name="Milne S."/>
            <person name="Mullikin J.C."/>
            <person name="Mungall A."/>
            <person name="Plumb R."/>
            <person name="Ross M."/>
            <person name="Shownkeen R."/>
            <person name="Sims S."/>
            <person name="Waterston R.H."/>
            <person name="Wilson R.K."/>
            <person name="Hillier L.W."/>
            <person name="McPherson J.D."/>
            <person name="Marra M.A."/>
            <person name="Mardis E.R."/>
            <person name="Fulton L.A."/>
            <person name="Chinwalla A.T."/>
            <person name="Pepin K.H."/>
            <person name="Gish W.R."/>
            <person name="Chissoe S.L."/>
            <person name="Wendl M.C."/>
            <person name="Delehaunty K.D."/>
            <person name="Miner T.L."/>
            <person name="Delehaunty A."/>
            <person name="Kramer J.B."/>
            <person name="Cook L.L."/>
            <person name="Fulton R.S."/>
            <person name="Johnson D.L."/>
            <person name="Minx P.J."/>
            <person name="Clifton S.W."/>
            <person name="Hawkins T."/>
            <person name="Branscomb E."/>
            <person name="Predki P."/>
            <person name="Richardson P."/>
            <person name="Wenning S."/>
            <person name="Slezak T."/>
            <person name="Doggett N."/>
            <person name="Cheng J.F."/>
            <person name="Olsen A."/>
            <person name="Lucas S."/>
            <person name="Elkin C."/>
            <person name="Uberbacher E."/>
            <person name="Frazier M."/>
            <person name="Gibbs R.A."/>
            <person name="Muzny D.M."/>
            <person name="Scherer S.E."/>
            <person name="Bouck J.B."/>
            <person name="Sodergren E.J."/>
            <person name="Worley K.C."/>
            <person name="Rives C.M."/>
            <person name="Gorrell J.H."/>
            <person name="Metzker M.L."/>
            <person name="Naylor S.L."/>
            <person name="Kucherlapati R.S."/>
            <person name="Nelson D.L."/>
            <person name="Weinstock G.M."/>
            <person name="Sakaki Y."/>
            <person name="Fujiyama A."/>
            <person name="Hattori M."/>
            <person name="Yada T."/>
            <person name="Toyoda A."/>
            <person name="Itoh T."/>
            <person name="Kawagoe C."/>
            <person name="Watanabe H."/>
            <person name="Totoki Y."/>
            <person name="Taylor T."/>
            <person name="Weissenbach J."/>
            <person name="Heilig R."/>
            <person name="Saurin W."/>
            <person name="Artiguenave F."/>
            <person name="Brottier P."/>
            <person name="Bruls T."/>
            <person name="Pelletier E."/>
            <person name="Robert C."/>
            <person name="Wincker P."/>
            <person name="Smith D.R."/>
            <person name="Doucette-Stamm L."/>
            <person name="Rubenfield M."/>
            <person name="Weinstock K."/>
            <person name="Lee H.M."/>
            <person name="Dubois J."/>
            <person name="Rosenthal A."/>
            <person name="Platzer M."/>
            <person name="Nyakatura G."/>
            <person name="Taudien S."/>
            <person name="Rump A."/>
            <person name="Yang H."/>
            <person name="Yu J."/>
            <person name="Wang J."/>
            <person name="Huang G."/>
            <person name="Gu J."/>
            <person name="Hood L."/>
            <person name="Rowen L."/>
            <person name="Madan A."/>
            <person name="Qin S."/>
            <person name="Davis R.W."/>
            <person name="Federspiel N.A."/>
            <person name="Abola A.P."/>
            <person name="Proctor M.J."/>
            <person name="Myers R.M."/>
            <person name="Schmutz J."/>
            <person name="Dickson M."/>
            <person name="Grimwood J."/>
            <person name="Cox D.R."/>
            <person name="Olson M.V."/>
            <person name="Kaul R."/>
            <person name="Raymond C."/>
            <person name="Shimizu N."/>
            <person name="Kawasaki K."/>
            <person name="Minoshima S."/>
            <person name="Evans G.A."/>
            <person name="Athanasiou M."/>
            <person name="Schultz R."/>
            <person name="Roe B.A."/>
            <person name="Chen F."/>
            <person name="Pan H."/>
            <person name="Ramser J."/>
            <person name="Lehrach H."/>
            <person name="Reinhardt R."/>
            <person name="McCombie W.R."/>
            <person name="de la Bastide M."/>
            <person name="Dedhia N."/>
            <person name="Blocker H."/>
            <person name="Hornischer K."/>
            <person name="Nordsiek G."/>
            <person name="Agarwala R."/>
            <person name="Aravind L."/>
            <person name="Bailey J.A."/>
            <person name="Bateman A."/>
            <person name="Batzoglou S."/>
            <person name="Birney E."/>
            <person name="Bork P."/>
            <person name="Brown D.G."/>
            <person name="Burge C.B."/>
            <person name="Cerutti L."/>
            <person name="Chen H.C."/>
            <person name="Church D."/>
            <person name="Clamp M."/>
            <person name="Copley R.R."/>
            <person name="Doerks T."/>
            <person name="Eddy S.R."/>
            <person name="Eichler E.E."/>
            <person name="Furey T.S."/>
            <person name="Galagan J."/>
            <person name="Gilbert J.G."/>
            <person name="Harmon C."/>
            <person name="Hayashizaki Y."/>
            <person name="Haussler D."/>
            <person name="Hermjakob H."/>
            <person name="Hokamp K."/>
            <person name="Jang W."/>
            <person name="Johnson L.S."/>
            <person name="Jones T.A."/>
            <person name="Kasif S."/>
            <person name="Kaspryzk A."/>
            <person name="Kennedy S."/>
            <person name="Kent W.J."/>
            <person name="Kitts P."/>
            <person name="Koonin E.V."/>
            <person name="Korf I."/>
            <person name="Kulp D."/>
            <person name="Lancet D."/>
            <person name="Lowe T.M."/>
            <person name="McLysaght A."/>
            <person name="Mikkelsen T."/>
            <person name="Moran J.V."/>
            <person name="Mulder N."/>
            <person name="Pollara V.J."/>
            <person name="Ponting C.P."/>
            <person name="Schuler G."/>
            <person name="Schultz J."/>
            <person name="Slater G."/>
            <person name="Smit A.F."/>
            <person name="Stupka E."/>
            <person name="Szustakowski J."/>
            <person name="Thierry-Mieg D."/>
            <person name="Thierry-Mieg J."/>
            <person name="Wagner L."/>
            <person name="Wallis J."/>
            <person name="Wheeler R."/>
            <person name="Williams A."/>
            <person name="Wolf Y.I."/>
            <person name="Wolfe K.H."/>
            <person name="Yang S.P."/>
            <person name="Yeh R.F."/>
            <person name="Collins F."/>
            <person name="Guyer M.S."/>
            <person name="Peterson J."/>
            <person name="Felsenfeld A."/>
            <person name="Wetterstrand K.A."/>
            <person name="Patrinos A."/>
            <person name="Morgan M.J."/>
            <person name="de Jong P."/>
            <person name="Catanese J.J."/>
            <person name="Osoegawa K."/>
            <person name="Shizuya H."/>
            <person name="Choi S."/>
            <person name="Chen Y.J."/>
        </authorList>
    </citation>
    <scope>NUCLEOTIDE SEQUENCE [LARGE SCALE GENOMIC DNA]</scope>
</reference>
<feature type="domain" description="Leucine--tRNA ligase ubiquitin-like" evidence="11">
    <location>
        <begin position="937"/>
        <end position="1048"/>
    </location>
</feature>
<dbReference type="Pfam" id="PF22947">
    <property type="entry name" value="ULD_3"/>
    <property type="match status" value="1"/>
</dbReference>
<feature type="domain" description="Aminoacyl-tRNA synthetase class Ia" evidence="9">
    <location>
        <begin position="60"/>
        <end position="628"/>
    </location>
</feature>
<dbReference type="GO" id="GO:0006429">
    <property type="term" value="P:leucyl-tRNA aminoacylation"/>
    <property type="evidence" value="ECO:0007669"/>
    <property type="project" value="InterPro"/>
</dbReference>
<dbReference type="AlphaFoldDB" id="A0A6I8PS05"/>
<dbReference type="GO" id="GO:0016604">
    <property type="term" value="C:nuclear body"/>
    <property type="evidence" value="ECO:0000314"/>
    <property type="project" value="HPA"/>
</dbReference>
<dbReference type="EC" id="6.1.1.4" evidence="2"/>
<dbReference type="InterPro" id="IPR055416">
    <property type="entry name" value="RBD_LARS1"/>
</dbReference>
<dbReference type="EMBL" id="AC091887">
    <property type="status" value="NOT_ANNOTATED_CDS"/>
    <property type="molecule type" value="Genomic_DNA"/>
</dbReference>
<name>A0A6I8PS05_HUMAN</name>
<proteinExistence type="evidence at protein level"/>
<evidence type="ECO:0000256" key="1">
    <source>
        <dbReference type="ARBA" id="ARBA00005594"/>
    </source>
</evidence>
<dbReference type="Proteomes" id="UP000005640">
    <property type="component" value="Chromosome 5"/>
</dbReference>
<dbReference type="Antibodypedia" id="45640">
    <property type="antibodies" value="116 antibodies from 31 providers"/>
</dbReference>
<dbReference type="PANTHER" id="PTHR45794">
    <property type="entry name" value="LEUCYL-TRNA SYNTHETASE"/>
    <property type="match status" value="1"/>
</dbReference>
<reference evidence="13" key="4">
    <citation type="submission" date="2025-08" db="UniProtKB">
        <authorList>
            <consortium name="Ensembl"/>
        </authorList>
    </citation>
    <scope>IDENTIFICATION</scope>
</reference>
<keyword evidence="7" id="KW-0030">Aminoacyl-tRNA synthetase</keyword>
<comment type="similarity">
    <text evidence="1">Belongs to the class-I aminoacyl-tRNA synthetase family.</text>
</comment>
<reference evidence="13" key="5">
    <citation type="submission" date="2025-09" db="UniProtKB">
        <authorList>
            <consortium name="Ensembl"/>
        </authorList>
    </citation>
    <scope>IDENTIFICATION</scope>
</reference>
<evidence type="ECO:0000313" key="14">
    <source>
        <dbReference type="Proteomes" id="UP000005640"/>
    </source>
</evidence>
<dbReference type="NCBIfam" id="TIGR00395">
    <property type="entry name" value="leuS_arch"/>
    <property type="match status" value="1"/>
</dbReference>
<evidence type="ECO:0000259" key="10">
    <source>
        <dbReference type="Pfam" id="PF08264"/>
    </source>
</evidence>
<evidence type="ECO:0007829" key="15">
    <source>
        <dbReference type="PeptideAtlas" id="A0A6I8PS05"/>
    </source>
</evidence>
<dbReference type="EMBL" id="AC091959">
    <property type="status" value="NOT_ANNOTATED_CDS"/>
    <property type="molecule type" value="Genomic_DNA"/>
</dbReference>
<dbReference type="MassIVE" id="A0A6I8PS05"/>
<dbReference type="Gene3D" id="3.40.50.620">
    <property type="entry name" value="HUPs"/>
    <property type="match status" value="1"/>
</dbReference>
<evidence type="ECO:0000256" key="7">
    <source>
        <dbReference type="ARBA" id="ARBA00023146"/>
    </source>
</evidence>
<keyword evidence="6" id="KW-0648">Protein biosynthesis</keyword>
<dbReference type="InterPro" id="IPR014729">
    <property type="entry name" value="Rossmann-like_a/b/a_fold"/>
</dbReference>
<evidence type="ECO:0000256" key="3">
    <source>
        <dbReference type="ARBA" id="ARBA00022598"/>
    </source>
</evidence>
<dbReference type="GeneTree" id="ENSGT00390000012163"/>
<dbReference type="Gene3D" id="1.10.730.10">
    <property type="entry name" value="Isoleucyl-tRNA Synthetase, Domain 1"/>
    <property type="match status" value="1"/>
</dbReference>
<dbReference type="FunFam" id="1.10.730.10:FF:000013">
    <property type="entry name" value="leucine--tRNA ligase, cytoplasmic"/>
    <property type="match status" value="1"/>
</dbReference>
<dbReference type="InterPro" id="IPR004493">
    <property type="entry name" value="Leu-tRNA-synth_Ia_arc/euk"/>
</dbReference>
<protein>
    <recommendedName>
        <fullName evidence="2">leucine--tRNA ligase</fullName>
        <ecNumber evidence="2">6.1.1.4</ecNumber>
    </recommendedName>
    <alternativeName>
        <fullName evidence="8">Leucyl-tRNA synthetase</fullName>
    </alternativeName>
</protein>
<evidence type="ECO:0000256" key="8">
    <source>
        <dbReference type="ARBA" id="ARBA00030520"/>
    </source>
</evidence>
<dbReference type="Gene3D" id="3.90.740.10">
    <property type="entry name" value="Valyl/Leucyl/Isoleucyl-tRNA synthetase, editing domain"/>
    <property type="match status" value="1"/>
</dbReference>
<feature type="domain" description="Methionyl/Valyl/Leucyl/Isoleucyl-tRNA synthetase anticodon-binding" evidence="10">
    <location>
        <begin position="667"/>
        <end position="780"/>
    </location>
</feature>
<dbReference type="SUPFAM" id="SSF47323">
    <property type="entry name" value="Anticodon-binding domain of a subclass of class I aminoacyl-tRNA synthetases"/>
    <property type="match status" value="1"/>
</dbReference>
<dbReference type="Bgee" id="ENSG00000133706">
    <property type="expression patterns" value="Expressed in Brodmann (1909) area 23 and 211 other cell types or tissues"/>
</dbReference>
<keyword evidence="4" id="KW-0547">Nucleotide-binding</keyword>
<dbReference type="SMR" id="A0A6I8PS05"/>
<dbReference type="OpenTargets" id="ENSG00000133706"/>
<dbReference type="PANTHER" id="PTHR45794:SF1">
    <property type="entry name" value="LEUCINE--TRNA LIGASE, CYTOPLASMIC"/>
    <property type="match status" value="1"/>
</dbReference>
<dbReference type="InterPro" id="IPR054509">
    <property type="entry name" value="LARS1_ULD"/>
</dbReference>
<dbReference type="InterPro" id="IPR002300">
    <property type="entry name" value="aa-tRNA-synth_Ia"/>
</dbReference>
<dbReference type="NCBIfam" id="NF008957">
    <property type="entry name" value="PRK12300.1"/>
    <property type="match status" value="1"/>
</dbReference>
<dbReference type="ExpressionAtlas" id="A0A6I8PS05">
    <property type="expression patterns" value="baseline and differential"/>
</dbReference>
<feature type="domain" description="Leucine--tRNA ligase RagD-binding" evidence="12">
    <location>
        <begin position="813"/>
        <end position="886"/>
    </location>
</feature>
<keyword evidence="14" id="KW-1185">Reference proteome</keyword>
<evidence type="ECO:0000259" key="11">
    <source>
        <dbReference type="Pfam" id="PF22947"/>
    </source>
</evidence>
<dbReference type="Pfam" id="PF00133">
    <property type="entry name" value="tRNA-synt_1"/>
    <property type="match status" value="1"/>
</dbReference>
<dbReference type="Ensembl" id="ENST00000674158.1">
    <property type="protein sequence ID" value="ENSP00000501474.1"/>
    <property type="gene ID" value="ENSG00000133706.20"/>
</dbReference>
<keyword evidence="5" id="KW-0067">ATP-binding</keyword>
<dbReference type="GO" id="GO:0004823">
    <property type="term" value="F:leucine-tRNA ligase activity"/>
    <property type="evidence" value="ECO:0007669"/>
    <property type="project" value="UniProtKB-EC"/>
</dbReference>
<gene>
    <name evidence="13" type="primary">LARS1</name>
</gene>
<dbReference type="InterPro" id="IPR009080">
    <property type="entry name" value="tRNAsynth_Ia_anticodon-bd"/>
</dbReference>
<evidence type="ECO:0000256" key="5">
    <source>
        <dbReference type="ARBA" id="ARBA00022840"/>
    </source>
</evidence>
<dbReference type="SUPFAM" id="SSF50677">
    <property type="entry name" value="ValRS/IleRS/LeuRS editing domain"/>
    <property type="match status" value="1"/>
</dbReference>
<dbReference type="Pfam" id="PF08264">
    <property type="entry name" value="Anticodon_1"/>
    <property type="match status" value="1"/>
</dbReference>
<evidence type="ECO:0000256" key="6">
    <source>
        <dbReference type="ARBA" id="ARBA00022917"/>
    </source>
</evidence>
<reference evidence="13 14" key="2">
    <citation type="journal article" date="2004" name="Nature">
        <title>The DNA sequence and comparative analysis of human chromosome 5.</title>
        <authorList>
            <person name="Schmutz J."/>
            <person name="Martin J."/>
            <person name="Terry A."/>
            <person name="Couronne O."/>
            <person name="Grimwood J."/>
            <person name="Lowry S."/>
            <person name="Gordon L.A."/>
            <person name="Scott D."/>
            <person name="Xie G."/>
            <person name="Huang W."/>
            <person name="Hellsten U."/>
            <person name="Tran-Gyamfi M."/>
            <person name="She X."/>
            <person name="Prabhakar S."/>
            <person name="Aerts A."/>
            <person name="Altherr M."/>
            <person name="Bajorek E."/>
            <person name="Black S."/>
            <person name="Branscomb E."/>
            <person name="Caoile C."/>
            <person name="Challacombe J.F."/>
            <person name="Chan Y.M."/>
            <person name="Denys M."/>
            <person name="Detter J.C."/>
            <person name="Escobar J."/>
            <person name="Flowers D."/>
            <person name="Fotopulos D."/>
            <person name="Glavina T."/>
            <person name="Gomez M."/>
            <person name="Gonzales E."/>
            <person name="Goodstein D."/>
            <person name="Grigoriev I."/>
            <person name="Groza M."/>
            <person name="Hammon N."/>
            <person name="Hawkins T."/>
            <person name="Haydu L."/>
            <person name="Israni S."/>
            <person name="Jett J."/>
            <person name="Kadner K."/>
            <person name="Kimball H."/>
            <person name="Kobayashi A."/>
            <person name="Lopez F."/>
            <person name="Lou Y."/>
            <person name="Martinez D."/>
            <person name="Medina C."/>
            <person name="Morgan J."/>
            <person name="Nandkeshwar R."/>
            <person name="Noonan J.P."/>
            <person name="Pitluck S."/>
            <person name="Pollard M."/>
            <person name="Predki P."/>
            <person name="Priest J."/>
            <person name="Ramirez L."/>
            <person name="Retterer J."/>
            <person name="Rodriguez A."/>
            <person name="Rogers S."/>
            <person name="Salamov A."/>
            <person name="Salazar A."/>
            <person name="Thayer N."/>
            <person name="Tice H."/>
            <person name="Tsai M."/>
            <person name="Ustaszewska A."/>
            <person name="Vo N."/>
            <person name="Wheeler J."/>
            <person name="Wu K."/>
            <person name="Yang J."/>
            <person name="Dickson M."/>
            <person name="Cheng J.F."/>
            <person name="Eichler E.E."/>
            <person name="Olsen A."/>
            <person name="Pennacchio L.A."/>
            <person name="Rokhsar D.S."/>
            <person name="Richardson P."/>
            <person name="Lucas S.M."/>
            <person name="Myers R.M."/>
            <person name="Rubin E.M."/>
        </authorList>
    </citation>
    <scope>NUCLEOTIDE SEQUENCE [LARGE SCALE GENOMIC DNA]</scope>
</reference>
<dbReference type="SUPFAM" id="SSF52374">
    <property type="entry name" value="Nucleotidylyl transferase"/>
    <property type="match status" value="1"/>
</dbReference>
<dbReference type="HGNC" id="HGNC:6512">
    <property type="gene designation" value="LARS1"/>
</dbReference>
<dbReference type="GO" id="GO:0005524">
    <property type="term" value="F:ATP binding"/>
    <property type="evidence" value="ECO:0007669"/>
    <property type="project" value="UniProtKB-KW"/>
</dbReference>
<keyword evidence="3" id="KW-0436">Ligase</keyword>
<keyword evidence="15 16" id="KW-1267">Proteomics identification</keyword>
<evidence type="ECO:0000256" key="2">
    <source>
        <dbReference type="ARBA" id="ARBA00013164"/>
    </source>
</evidence>
<accession>A0A6I8PS05</accession>
<dbReference type="InterPro" id="IPR009008">
    <property type="entry name" value="Val/Leu/Ile-tRNA-synth_edit"/>
</dbReference>
<reference evidence="13 14" key="3">
    <citation type="journal article" date="2004" name="Nature">
        <title>Finishing the euchromatic sequence of the human genome.</title>
        <authorList>
            <consortium name="International Human Genome Sequencing Consortium"/>
        </authorList>
    </citation>
    <scope>NUCLEOTIDE SEQUENCE [LARGE SCALE GENOMIC DNA]</scope>
</reference>
<evidence type="ECO:0000259" key="9">
    <source>
        <dbReference type="Pfam" id="PF00133"/>
    </source>
</evidence>
<sequence>MNGRLHLGHTFSLSKCESKAAAKAGSSKYQWGIMKSLGLSDEEIVKFSEAEHWLDYFPPLAIQDLKRMGLKVDWRRSFITTDVNPYYDSFVRWQFLTLRERNKIKFGKRYTIYSPKDGQPCMDHDRQTGEGVGPQEYTLLKLKVLEPYPSKLSGLKGKNIFLVAATLRPETMFGQTNCWVRPDMKYIGFETVNGDIFICTQKAARNMSYQGFTKDNGVVPVVKELMGEEILGASLSAPLTSYKVIYVLPMLTIKEDKGTGVVTSVPSDSPDDIAALRDLKKKQALRAKYGIRDDMVLPFEPVPVIEIPGFGNLSAVTICDELKIQSQNDREKLAEAKEKIYLKGFYEGIMLVDGFKGQKVQDVKKTIQKKMIDAGDALIYMEPEKQVMSRSSDECVVALCDQWYLDYGEENWKKQTSQCLKNLETFCEETRRNFEATLGWLQEHACSRTYGLGTHLPWDEQWLIESLSDSTIYMAFYTVAHLLQGGNLHGQAESPLGIRPQQMTKEVWDYVFFKEAPFPKTQIAKEKLDQLKQEFEFWYPVDLRVSGKDLVPNHLSYYLYNHVAMWPEQSDKWPTAVRANGHLLLNSEKMSKSTGNFLTLTQAIDKFSADGMRLALADAGDTVEDANFVEAMADAGILRLYTWVEWVKEMVANWDSLRSGPASTFNDRVFASELNAGIIKTDQNYEKMMFKEALKTGFFEFQAAKDKYRELAVEGMHRELVFRFIEVQTLLLAPFCPHLCEHIWTLLGKPDSIMNASWPVAGPVNEVLIHSSQYLMEVTHDLRLRLKNYMMPAKGKKTDKQPLQKPSHCTIYVAKNYPPWQHTTLSVLRKHFEANNGKLPDNKVIASELGSMPELKKYMKKVMPFVAMIKENLEKMGPRILDLQLEFDEKAVLMENIVYLTNSLELEHIEVKFASEAEDKIREDCCPGKPLNVFRIEPGVSVSLVNPQPSNGHFSTKIEIRQGDNCDSIIRRLMKMNRGIKDLSKVKLMRFDDPLLGPRRVPVLGKEYTEKTPISEHAVFNVDLMSKKIHLTENGIRVDIGDTIIYLVH</sequence>
<dbReference type="Ensembl" id="ENST00000674158.1">
    <property type="protein sequence ID" value="ENSP00000501474.1"/>
    <property type="gene ID" value="ENSG00000133706.21"/>
</dbReference>
<dbReference type="GO" id="GO:0002161">
    <property type="term" value="F:aminoacyl-tRNA deacylase activity"/>
    <property type="evidence" value="ECO:0007669"/>
    <property type="project" value="InterPro"/>
</dbReference>
<dbReference type="FunFam" id="3.90.740.10:FF:000001">
    <property type="entry name" value="Leucine--tRNA ligase, cytoplasmic"/>
    <property type="match status" value="1"/>
</dbReference>
<dbReference type="Pfam" id="PF24810">
    <property type="entry name" value="RBD_LARS1"/>
    <property type="match status" value="1"/>
</dbReference>
<evidence type="ECO:0000313" key="13">
    <source>
        <dbReference type="Ensembl" id="ENSP00000501474.1"/>
    </source>
</evidence>